<accession>A0A368K3L5</accession>
<dbReference type="EMBL" id="QOZG01000007">
    <property type="protein sequence ID" value="RCS22590.1"/>
    <property type="molecule type" value="Genomic_DNA"/>
</dbReference>
<gene>
    <name evidence="2" type="ORF">DUT91_16990</name>
</gene>
<feature type="region of interest" description="Disordered" evidence="1">
    <location>
        <begin position="1"/>
        <end position="47"/>
    </location>
</feature>
<evidence type="ECO:0000256" key="1">
    <source>
        <dbReference type="SAM" id="MobiDB-lite"/>
    </source>
</evidence>
<organism evidence="2 3">
    <name type="scientific">Phyllobacterium salinisoli</name>
    <dbReference type="NCBI Taxonomy" id="1899321"/>
    <lineage>
        <taxon>Bacteria</taxon>
        <taxon>Pseudomonadati</taxon>
        <taxon>Pseudomonadota</taxon>
        <taxon>Alphaproteobacteria</taxon>
        <taxon>Hyphomicrobiales</taxon>
        <taxon>Phyllobacteriaceae</taxon>
        <taxon>Phyllobacterium</taxon>
    </lineage>
</organism>
<sequence length="77" mass="8958">MGLRNRRRNNPPSTLTGRRRAGRNDTLADRAAGGPHRPQGNQHDELLRSKYPQWSVVEDLLREYETWAAKQSLIKRH</sequence>
<evidence type="ECO:0000313" key="3">
    <source>
        <dbReference type="Proteomes" id="UP000253420"/>
    </source>
</evidence>
<protein>
    <submittedName>
        <fullName evidence="2">Uncharacterized protein</fullName>
    </submittedName>
</protein>
<dbReference type="Proteomes" id="UP000253420">
    <property type="component" value="Unassembled WGS sequence"/>
</dbReference>
<keyword evidence="3" id="KW-1185">Reference proteome</keyword>
<proteinExistence type="predicted"/>
<reference evidence="2 3" key="1">
    <citation type="submission" date="2018-07" db="EMBL/GenBank/DDBJ databases">
        <title>The draft genome of Phyllobacterium salinisoli.</title>
        <authorList>
            <person name="Liu L."/>
            <person name="Li L."/>
            <person name="Zhang X."/>
            <person name="Liang L."/>
        </authorList>
    </citation>
    <scope>NUCLEOTIDE SEQUENCE [LARGE SCALE GENOMIC DNA]</scope>
    <source>
        <strain evidence="2 3">LLAN61</strain>
    </source>
</reference>
<comment type="caution">
    <text evidence="2">The sequence shown here is derived from an EMBL/GenBank/DDBJ whole genome shotgun (WGS) entry which is preliminary data.</text>
</comment>
<evidence type="ECO:0000313" key="2">
    <source>
        <dbReference type="EMBL" id="RCS22590.1"/>
    </source>
</evidence>
<name>A0A368K3L5_9HYPH</name>
<dbReference type="AlphaFoldDB" id="A0A368K3L5"/>